<protein>
    <submittedName>
        <fullName evidence="1">Winged helix-turn-helix transcriptional regulator</fullName>
    </submittedName>
</protein>
<reference evidence="1 2" key="1">
    <citation type="journal article" date="2020" name="Arch. Microbiol.">
        <title>Bradyrhizobium campsiandrae sp. nov., a nitrogen-fixing bacterial strain isolated from a native leguminous tree from the Amazon adapted to flooded conditions.</title>
        <authorList>
            <person name="Cabral Michel D."/>
            <person name="Martins da Costa E."/>
            <person name="Azarias Guimaraes A."/>
            <person name="Soares de Carvalho T."/>
            <person name="Santos de Castro Caputo P."/>
            <person name="Willems A."/>
            <person name="de Souza Moreira F.M."/>
        </authorList>
    </citation>
    <scope>NUCLEOTIDE SEQUENCE [LARGE SCALE GENOMIC DNA]</scope>
    <source>
        <strain evidence="2">INPA 384B</strain>
    </source>
</reference>
<proteinExistence type="predicted"/>
<dbReference type="EMBL" id="JAATTO010000027">
    <property type="protein sequence ID" value="MBC9980471.1"/>
    <property type="molecule type" value="Genomic_DNA"/>
</dbReference>
<evidence type="ECO:0000313" key="1">
    <source>
        <dbReference type="EMBL" id="MBC9980471.1"/>
    </source>
</evidence>
<dbReference type="Proteomes" id="UP000639516">
    <property type="component" value="Unassembled WGS sequence"/>
</dbReference>
<accession>A0ABR7U8U8</accession>
<dbReference type="InterPro" id="IPR036388">
    <property type="entry name" value="WH-like_DNA-bd_sf"/>
</dbReference>
<dbReference type="InterPro" id="IPR036390">
    <property type="entry name" value="WH_DNA-bd_sf"/>
</dbReference>
<dbReference type="Gene3D" id="1.10.10.10">
    <property type="entry name" value="Winged helix-like DNA-binding domain superfamily/Winged helix DNA-binding domain"/>
    <property type="match status" value="1"/>
</dbReference>
<comment type="caution">
    <text evidence="1">The sequence shown here is derived from an EMBL/GenBank/DDBJ whole genome shotgun (WGS) entry which is preliminary data.</text>
</comment>
<dbReference type="RefSeq" id="WP_188098549.1">
    <property type="nucleotide sequence ID" value="NZ_JAANIH010000009.1"/>
</dbReference>
<gene>
    <name evidence="1" type="ORF">HA482_19915</name>
</gene>
<dbReference type="SUPFAM" id="SSF46785">
    <property type="entry name" value="Winged helix' DNA-binding domain"/>
    <property type="match status" value="1"/>
</dbReference>
<sequence length="213" mass="23526">MAGILPTDNSDSDRHVLGLLTSLEVDGTRSQRRIAAELGIALGLVNAYLKRAIKKGFVKVGQAPTRRYAYYLTPQGFSEKSRLTVQFLTSSFSLFRRAKDEYGIIFDRAQALGFRRIVLAGQSDLCEIALLCAVDRPVLIAAILDPDATLDRFVGVKLISSYDLVDEPFDAVVVTHLTAAKQVFDEAVSRFGEERVLVPDLLGLRPRQQQGKV</sequence>
<evidence type="ECO:0000313" key="2">
    <source>
        <dbReference type="Proteomes" id="UP000639516"/>
    </source>
</evidence>
<organism evidence="1 2">
    <name type="scientific">Bradyrhizobium campsiandrae</name>
    <dbReference type="NCBI Taxonomy" id="1729892"/>
    <lineage>
        <taxon>Bacteria</taxon>
        <taxon>Pseudomonadati</taxon>
        <taxon>Pseudomonadota</taxon>
        <taxon>Alphaproteobacteria</taxon>
        <taxon>Hyphomicrobiales</taxon>
        <taxon>Nitrobacteraceae</taxon>
        <taxon>Bradyrhizobium</taxon>
    </lineage>
</organism>
<dbReference type="Pfam" id="PF13412">
    <property type="entry name" value="HTH_24"/>
    <property type="match status" value="1"/>
</dbReference>
<keyword evidence="2" id="KW-1185">Reference proteome</keyword>
<name>A0ABR7U8U8_9BRAD</name>